<evidence type="ECO:0000313" key="5">
    <source>
        <dbReference type="Proteomes" id="UP001152622"/>
    </source>
</evidence>
<keyword evidence="5" id="KW-1185">Reference proteome</keyword>
<name>A0A9Q1ESN2_SYNKA</name>
<dbReference type="InterPro" id="IPR014853">
    <property type="entry name" value="VWF/SSPO/ZAN-like_Cys-rich_dom"/>
</dbReference>
<dbReference type="InterPro" id="IPR050780">
    <property type="entry name" value="Mucin_vWF_Thrombospondin_sf"/>
</dbReference>
<sequence>MWNCTDQKCPGTCTIYGSGHHMTFDEKRFGFRGQCGYVAVQVEEVSHEGSPFIDYTVRIVGLYIVVDSRIGISVVWDRKTSVRIILEPDLMGKVCGLCGDFDGDAKDDFTTQGQLVVSSPLEFANSWKVSSSCPDAGVDTDPCSSNPHRHSWAMLQCSIIKGNTFKNCHDKVDPIPYYDNCVSDSCACDTGGDCECFCTAVAAYAQACNEAEVCVAWRTPDLCPVYCDYFNAPLECKWHYSPCHTPCYKTCFIPQGICNNPQPNMEGCYPSCPPEKPIFDEGKQICVEVCDGCYINGTEYRPGQEVPTEELCTSCTEPPVGTGGTVTPFSPLTGPQVSLTTTPCFCIVNGTQYQPGATIYNMTHIGSGICLTIICSSICEIHNTTYPCPTSPTPPTPKPPIPECPEWDVVQNETFLLCNCTMAICIENNTIEIIPFKCPPLEIITCTNRKKPVLEWDENGCCQHYVCDCYCEGWGDPHYITFDGLFYSFQGNCTYVLMEEITAWHKLKIYIDNVHCDPAEVVSCPRSIIVSYKTDVITLKNHNLIGAANLEVSRSAGFDCPV</sequence>
<dbReference type="PANTHER" id="PTHR11339">
    <property type="entry name" value="EXTRACELLULAR MATRIX GLYCOPROTEIN RELATED"/>
    <property type="match status" value="1"/>
</dbReference>
<dbReference type="Pfam" id="PF25962">
    <property type="entry name" value="TIL_OTOGL_Mucin"/>
    <property type="match status" value="1"/>
</dbReference>
<evidence type="ECO:0000256" key="1">
    <source>
        <dbReference type="ARBA" id="ARBA00023157"/>
    </source>
</evidence>
<protein>
    <recommendedName>
        <fullName evidence="3">VWFD domain-containing protein</fullName>
    </recommendedName>
</protein>
<feature type="domain" description="VWFD" evidence="3">
    <location>
        <begin position="1"/>
        <end position="134"/>
    </location>
</feature>
<accession>A0A9Q1ESN2</accession>
<feature type="domain" description="VWFD" evidence="3">
    <location>
        <begin position="469"/>
        <end position="562"/>
    </location>
</feature>
<dbReference type="InterPro" id="IPR001846">
    <property type="entry name" value="VWF_type-D"/>
</dbReference>
<dbReference type="GO" id="GO:0005615">
    <property type="term" value="C:extracellular space"/>
    <property type="evidence" value="ECO:0007669"/>
    <property type="project" value="TreeGrafter"/>
</dbReference>
<dbReference type="PANTHER" id="PTHR11339:SF371">
    <property type="entry name" value="MUCIN-2"/>
    <property type="match status" value="1"/>
</dbReference>
<dbReference type="OrthoDB" id="160294at2759"/>
<dbReference type="SMART" id="SM00216">
    <property type="entry name" value="VWD"/>
    <property type="match status" value="1"/>
</dbReference>
<gene>
    <name evidence="4" type="ORF">SKAU_G00315710</name>
</gene>
<dbReference type="Pfam" id="PF00094">
    <property type="entry name" value="VWD"/>
    <property type="match status" value="3"/>
</dbReference>
<reference evidence="4" key="1">
    <citation type="journal article" date="2023" name="Science">
        <title>Genome structures resolve the early diversification of teleost fishes.</title>
        <authorList>
            <person name="Parey E."/>
            <person name="Louis A."/>
            <person name="Montfort J."/>
            <person name="Bouchez O."/>
            <person name="Roques C."/>
            <person name="Iampietro C."/>
            <person name="Lluch J."/>
            <person name="Castinel A."/>
            <person name="Donnadieu C."/>
            <person name="Desvignes T."/>
            <person name="Floi Bucao C."/>
            <person name="Jouanno E."/>
            <person name="Wen M."/>
            <person name="Mejri S."/>
            <person name="Dirks R."/>
            <person name="Jansen H."/>
            <person name="Henkel C."/>
            <person name="Chen W.J."/>
            <person name="Zahm M."/>
            <person name="Cabau C."/>
            <person name="Klopp C."/>
            <person name="Thompson A.W."/>
            <person name="Robinson-Rechavi M."/>
            <person name="Braasch I."/>
            <person name="Lecointre G."/>
            <person name="Bobe J."/>
            <person name="Postlethwait J.H."/>
            <person name="Berthelot C."/>
            <person name="Roest Crollius H."/>
            <person name="Guiguen Y."/>
        </authorList>
    </citation>
    <scope>NUCLEOTIDE SEQUENCE</scope>
    <source>
        <strain evidence="4">WJC10195</strain>
    </source>
</reference>
<dbReference type="Pfam" id="PF08742">
    <property type="entry name" value="C8"/>
    <property type="match status" value="1"/>
</dbReference>
<dbReference type="AlphaFoldDB" id="A0A9Q1ESN2"/>
<evidence type="ECO:0000256" key="2">
    <source>
        <dbReference type="ARBA" id="ARBA00023180"/>
    </source>
</evidence>
<evidence type="ECO:0000259" key="3">
    <source>
        <dbReference type="PROSITE" id="PS51233"/>
    </source>
</evidence>
<keyword evidence="1" id="KW-1015">Disulfide bond</keyword>
<organism evidence="4 5">
    <name type="scientific">Synaphobranchus kaupii</name>
    <name type="common">Kaup's arrowtooth eel</name>
    <dbReference type="NCBI Taxonomy" id="118154"/>
    <lineage>
        <taxon>Eukaryota</taxon>
        <taxon>Metazoa</taxon>
        <taxon>Chordata</taxon>
        <taxon>Craniata</taxon>
        <taxon>Vertebrata</taxon>
        <taxon>Euteleostomi</taxon>
        <taxon>Actinopterygii</taxon>
        <taxon>Neopterygii</taxon>
        <taxon>Teleostei</taxon>
        <taxon>Anguilliformes</taxon>
        <taxon>Synaphobranchidae</taxon>
        <taxon>Synaphobranchus</taxon>
    </lineage>
</organism>
<dbReference type="Proteomes" id="UP001152622">
    <property type="component" value="Chromosome 13"/>
</dbReference>
<comment type="caution">
    <text evidence="4">The sequence shown here is derived from an EMBL/GenBank/DDBJ whole genome shotgun (WGS) entry which is preliminary data.</text>
</comment>
<dbReference type="SMART" id="SM00832">
    <property type="entry name" value="C8"/>
    <property type="match status" value="1"/>
</dbReference>
<dbReference type="EMBL" id="JAINUF010000013">
    <property type="protein sequence ID" value="KAJ8344242.1"/>
    <property type="molecule type" value="Genomic_DNA"/>
</dbReference>
<evidence type="ECO:0000313" key="4">
    <source>
        <dbReference type="EMBL" id="KAJ8344242.1"/>
    </source>
</evidence>
<proteinExistence type="predicted"/>
<dbReference type="InterPro" id="IPR058753">
    <property type="entry name" value="TIL_OTOGL_Mucin"/>
</dbReference>
<keyword evidence="2" id="KW-0325">Glycoprotein</keyword>
<dbReference type="GO" id="GO:0031012">
    <property type="term" value="C:extracellular matrix"/>
    <property type="evidence" value="ECO:0007669"/>
    <property type="project" value="TreeGrafter"/>
</dbReference>
<dbReference type="PROSITE" id="PS51233">
    <property type="entry name" value="VWFD"/>
    <property type="match status" value="2"/>
</dbReference>